<keyword evidence="2 5" id="KW-0812">Transmembrane</keyword>
<dbReference type="AlphaFoldDB" id="A0A9D4HBS9"/>
<feature type="domain" description="TRPM-like" evidence="7">
    <location>
        <begin position="236"/>
        <end position="289"/>
    </location>
</feature>
<evidence type="ECO:0000259" key="7">
    <source>
        <dbReference type="Pfam" id="PF25508"/>
    </source>
</evidence>
<proteinExistence type="predicted"/>
<organism evidence="8 9">
    <name type="scientific">Dreissena polymorpha</name>
    <name type="common">Zebra mussel</name>
    <name type="synonym">Mytilus polymorpha</name>
    <dbReference type="NCBI Taxonomy" id="45954"/>
    <lineage>
        <taxon>Eukaryota</taxon>
        <taxon>Metazoa</taxon>
        <taxon>Spiralia</taxon>
        <taxon>Lophotrochozoa</taxon>
        <taxon>Mollusca</taxon>
        <taxon>Bivalvia</taxon>
        <taxon>Autobranchia</taxon>
        <taxon>Heteroconchia</taxon>
        <taxon>Euheterodonta</taxon>
        <taxon>Imparidentia</taxon>
        <taxon>Neoheterodontei</taxon>
        <taxon>Myida</taxon>
        <taxon>Dreissenoidea</taxon>
        <taxon>Dreissenidae</taxon>
        <taxon>Dreissena</taxon>
    </lineage>
</organism>
<evidence type="ECO:0000313" key="8">
    <source>
        <dbReference type="EMBL" id="KAH3714647.1"/>
    </source>
</evidence>
<dbReference type="Pfam" id="PF25508">
    <property type="entry name" value="TRPM2"/>
    <property type="match status" value="1"/>
</dbReference>
<dbReference type="InterPro" id="IPR050927">
    <property type="entry name" value="TRPM"/>
</dbReference>
<comment type="caution">
    <text evidence="8">The sequence shown here is derived from an EMBL/GenBank/DDBJ whole genome shotgun (WGS) entry which is preliminary data.</text>
</comment>
<evidence type="ECO:0000256" key="3">
    <source>
        <dbReference type="ARBA" id="ARBA00022989"/>
    </source>
</evidence>
<keyword evidence="9" id="KW-1185">Reference proteome</keyword>
<evidence type="ECO:0000256" key="2">
    <source>
        <dbReference type="ARBA" id="ARBA00022692"/>
    </source>
</evidence>
<feature type="non-terminal residue" evidence="8">
    <location>
        <position position="1"/>
    </location>
</feature>
<dbReference type="Pfam" id="PF00520">
    <property type="entry name" value="Ion_trans"/>
    <property type="match status" value="1"/>
</dbReference>
<keyword evidence="4 5" id="KW-0472">Membrane</keyword>
<evidence type="ECO:0000256" key="4">
    <source>
        <dbReference type="ARBA" id="ARBA00023136"/>
    </source>
</evidence>
<name>A0A9D4HBS9_DREPO</name>
<reference evidence="8" key="1">
    <citation type="journal article" date="2019" name="bioRxiv">
        <title>The Genome of the Zebra Mussel, Dreissena polymorpha: A Resource for Invasive Species Research.</title>
        <authorList>
            <person name="McCartney M.A."/>
            <person name="Auch B."/>
            <person name="Kono T."/>
            <person name="Mallez S."/>
            <person name="Zhang Y."/>
            <person name="Obille A."/>
            <person name="Becker A."/>
            <person name="Abrahante J.E."/>
            <person name="Garbe J."/>
            <person name="Badalamenti J.P."/>
            <person name="Herman A."/>
            <person name="Mangelson H."/>
            <person name="Liachko I."/>
            <person name="Sullivan S."/>
            <person name="Sone E.D."/>
            <person name="Koren S."/>
            <person name="Silverstein K.A.T."/>
            <person name="Beckman K.B."/>
            <person name="Gohl D.M."/>
        </authorList>
    </citation>
    <scope>NUCLEOTIDE SEQUENCE</scope>
    <source>
        <strain evidence="8">Duluth1</strain>
        <tissue evidence="8">Whole animal</tissue>
    </source>
</reference>
<evidence type="ECO:0000259" key="6">
    <source>
        <dbReference type="Pfam" id="PF00520"/>
    </source>
</evidence>
<dbReference type="GO" id="GO:0099604">
    <property type="term" value="F:ligand-gated calcium channel activity"/>
    <property type="evidence" value="ECO:0007669"/>
    <property type="project" value="TreeGrafter"/>
</dbReference>
<evidence type="ECO:0000313" key="9">
    <source>
        <dbReference type="Proteomes" id="UP000828390"/>
    </source>
</evidence>
<dbReference type="PANTHER" id="PTHR13800">
    <property type="entry name" value="TRANSIENT RECEPTOR POTENTIAL CATION CHANNEL, SUBFAMILY M, MEMBER 6"/>
    <property type="match status" value="1"/>
</dbReference>
<reference evidence="8" key="2">
    <citation type="submission" date="2020-11" db="EMBL/GenBank/DDBJ databases">
        <authorList>
            <person name="McCartney M.A."/>
            <person name="Auch B."/>
            <person name="Kono T."/>
            <person name="Mallez S."/>
            <person name="Becker A."/>
            <person name="Gohl D.M."/>
            <person name="Silverstein K.A.T."/>
            <person name="Koren S."/>
            <person name="Bechman K.B."/>
            <person name="Herman A."/>
            <person name="Abrahante J.E."/>
            <person name="Garbe J."/>
        </authorList>
    </citation>
    <scope>NUCLEOTIDE SEQUENCE</scope>
    <source>
        <strain evidence="8">Duluth1</strain>
        <tissue evidence="8">Whole animal</tissue>
    </source>
</reference>
<feature type="transmembrane region" description="Helical" evidence="5">
    <location>
        <begin position="514"/>
        <end position="531"/>
    </location>
</feature>
<feature type="transmembrane region" description="Helical" evidence="5">
    <location>
        <begin position="398"/>
        <end position="420"/>
    </location>
</feature>
<dbReference type="EMBL" id="JAIWYP010000013">
    <property type="protein sequence ID" value="KAH3714647.1"/>
    <property type="molecule type" value="Genomic_DNA"/>
</dbReference>
<dbReference type="PANTHER" id="PTHR13800:SF12">
    <property type="entry name" value="TRANSIENT RECEPTOR POTENTIAL CATION CHANNEL SUBFAMILY M MEMBER-LIKE 2"/>
    <property type="match status" value="1"/>
</dbReference>
<dbReference type="InterPro" id="IPR005821">
    <property type="entry name" value="Ion_trans_dom"/>
</dbReference>
<feature type="transmembrane region" description="Helical" evidence="5">
    <location>
        <begin position="598"/>
        <end position="626"/>
    </location>
</feature>
<evidence type="ECO:0000256" key="5">
    <source>
        <dbReference type="SAM" id="Phobius"/>
    </source>
</evidence>
<evidence type="ECO:0008006" key="10">
    <source>
        <dbReference type="Google" id="ProtNLM"/>
    </source>
</evidence>
<dbReference type="InterPro" id="IPR057366">
    <property type="entry name" value="TRPM-like"/>
</dbReference>
<feature type="transmembrane region" description="Helical" evidence="5">
    <location>
        <begin position="474"/>
        <end position="494"/>
    </location>
</feature>
<dbReference type="GO" id="GO:0005886">
    <property type="term" value="C:plasma membrane"/>
    <property type="evidence" value="ECO:0007669"/>
    <property type="project" value="TreeGrafter"/>
</dbReference>
<dbReference type="Proteomes" id="UP000828390">
    <property type="component" value="Unassembled WGS sequence"/>
</dbReference>
<keyword evidence="3 5" id="KW-1133">Transmembrane helix</keyword>
<comment type="subcellular location">
    <subcellularLocation>
        <location evidence="1">Membrane</location>
        <topology evidence="1">Multi-pass membrane protein</topology>
    </subcellularLocation>
</comment>
<evidence type="ECO:0000256" key="1">
    <source>
        <dbReference type="ARBA" id="ARBA00004141"/>
    </source>
</evidence>
<feature type="transmembrane region" description="Helical" evidence="5">
    <location>
        <begin position="638"/>
        <end position="663"/>
    </location>
</feature>
<feature type="domain" description="Ion transport" evidence="6">
    <location>
        <begin position="477"/>
        <end position="632"/>
    </location>
</feature>
<gene>
    <name evidence="8" type="ORF">DPMN_057336</name>
</gene>
<accession>A0A9D4HBS9</accession>
<protein>
    <recommendedName>
        <fullName evidence="10">Ion transport domain-containing protein</fullName>
    </recommendedName>
</protein>
<sequence>MVAIRTFKTEIIQASNANLIISVIKTTQRGNELNDAHQRLLISLSEISDSRGTWVISFSTKDEAFEFLEVKQSSFNSNEKPIDYFEETFGAGILALDHDETNSVHSTKHSYLLVRGVESFELKRKKADNLVNIYSQSETTDIQYAILLALKKAHHGTSKLLLSLAWRWNKFDFAQNEIQFPDLMSACDQTKSLKYATNPNEDTYQSRTSSELPLMLRVGNLLNAKLNIMCNPYNGSDYERKAIGVLTECYKKDKKKAHDILIKTLEKPFDKIRPLELAYNYHLKEFMGHDCCQTKLNNIWRGKITVHVRWWKAVMYTVIKDFQFLIKEPEQEPTNDGPKQEPSMKEQKQELDRRKMNFYLKKYPSSKQQLYHVGILCKNQGGIIHFTDAMYNLYTAPFSVYTFNMVSYVIFVLYFSYFIIVDLNETTSLKEYTIWGWALTMLFEETRECFFYPMNKTPGCCGRIRGNDFQYVRFLYSVTVGLYFMRFLQAFLVAENIGPKVIMIWKMVVNLLNFLWIAALFVVSFAVMYHANMYPNSPSDFFWERETVKDTIMHTPFWQIFGEISLDDFIPGRQSGDCDPNAISGDGRKRCPYANRPIIFLAGIFMILSHVVLFNLLIAIFSHTFARVQQKSGHIWKYYWYGIVLEYYNRTVVCPPLIILAHIYRTLRYVVFRCGGFVYDSEF</sequence>